<gene>
    <name evidence="3" type="ORF">BDN71DRAFT_1447910</name>
</gene>
<sequence length="286" mass="32256">MLEVLTGLESRLCLRVYFCVSASSLVVYDYFLTLDDELHRIWHRPINAAKFLFVVCRYVGLIPLIILTIAHISLQPDVVYSRQHCMAWNWFQTVVFHILLLAVEGLQLIKIHALYARHVKTMSAVYLFRTGTFVAVMYTSAITIHLASYDGSCFINNIPKQTGYFAAVAMSTQVVLSIMIVAHQTVRENFQKSSWLGTMSRDSVITCSIIVVFLAMIITKAEELAHILPSTFIAFLSISGCRMVINVPSYSEKDYDEGQTIATGSVKLSTYFESSLDFEPELDLHG</sequence>
<feature type="domain" description="DUF6533" evidence="2">
    <location>
        <begin position="17"/>
        <end position="62"/>
    </location>
</feature>
<evidence type="ECO:0000259" key="2">
    <source>
        <dbReference type="Pfam" id="PF20151"/>
    </source>
</evidence>
<keyword evidence="1" id="KW-0472">Membrane</keyword>
<keyword evidence="1" id="KW-0812">Transmembrane</keyword>
<keyword evidence="1" id="KW-1133">Transmembrane helix</keyword>
<comment type="caution">
    <text evidence="3">The sequence shown here is derived from an EMBL/GenBank/DDBJ whole genome shotgun (WGS) entry which is preliminary data.</text>
</comment>
<dbReference type="Pfam" id="PF20151">
    <property type="entry name" value="DUF6533"/>
    <property type="match status" value="1"/>
</dbReference>
<feature type="transmembrane region" description="Helical" evidence="1">
    <location>
        <begin position="12"/>
        <end position="31"/>
    </location>
</feature>
<feature type="transmembrane region" description="Helical" evidence="1">
    <location>
        <begin position="51"/>
        <end position="74"/>
    </location>
</feature>
<feature type="transmembrane region" description="Helical" evidence="1">
    <location>
        <begin position="164"/>
        <end position="182"/>
    </location>
</feature>
<evidence type="ECO:0000256" key="1">
    <source>
        <dbReference type="SAM" id="Phobius"/>
    </source>
</evidence>
<accession>A0A9P6DG01</accession>
<evidence type="ECO:0000313" key="4">
    <source>
        <dbReference type="Proteomes" id="UP000807025"/>
    </source>
</evidence>
<feature type="transmembrane region" description="Helical" evidence="1">
    <location>
        <begin position="227"/>
        <end position="245"/>
    </location>
</feature>
<name>A0A9P6DG01_PLEER</name>
<evidence type="ECO:0000313" key="3">
    <source>
        <dbReference type="EMBL" id="KAF9495248.1"/>
    </source>
</evidence>
<dbReference type="AlphaFoldDB" id="A0A9P6DG01"/>
<reference evidence="3" key="1">
    <citation type="submission" date="2020-11" db="EMBL/GenBank/DDBJ databases">
        <authorList>
            <consortium name="DOE Joint Genome Institute"/>
            <person name="Ahrendt S."/>
            <person name="Riley R."/>
            <person name="Andreopoulos W."/>
            <person name="Labutti K."/>
            <person name="Pangilinan J."/>
            <person name="Ruiz-Duenas F.J."/>
            <person name="Barrasa J.M."/>
            <person name="Sanchez-Garcia M."/>
            <person name="Camarero S."/>
            <person name="Miyauchi S."/>
            <person name="Serrano A."/>
            <person name="Linde D."/>
            <person name="Babiker R."/>
            <person name="Drula E."/>
            <person name="Ayuso-Fernandez I."/>
            <person name="Pacheco R."/>
            <person name="Padilla G."/>
            <person name="Ferreira P."/>
            <person name="Barriuso J."/>
            <person name="Kellner H."/>
            <person name="Castanera R."/>
            <person name="Alfaro M."/>
            <person name="Ramirez L."/>
            <person name="Pisabarro A.G."/>
            <person name="Kuo A."/>
            <person name="Tritt A."/>
            <person name="Lipzen A."/>
            <person name="He G."/>
            <person name="Yan M."/>
            <person name="Ng V."/>
            <person name="Cullen D."/>
            <person name="Martin F."/>
            <person name="Rosso M.-N."/>
            <person name="Henrissat B."/>
            <person name="Hibbett D."/>
            <person name="Martinez A.T."/>
            <person name="Grigoriev I.V."/>
        </authorList>
    </citation>
    <scope>NUCLEOTIDE SEQUENCE</scope>
    <source>
        <strain evidence="3">ATCC 90797</strain>
    </source>
</reference>
<feature type="transmembrane region" description="Helical" evidence="1">
    <location>
        <begin position="203"/>
        <end position="221"/>
    </location>
</feature>
<dbReference type="OrthoDB" id="3020506at2759"/>
<organism evidence="3 4">
    <name type="scientific">Pleurotus eryngii</name>
    <name type="common">Boletus of the steppes</name>
    <dbReference type="NCBI Taxonomy" id="5323"/>
    <lineage>
        <taxon>Eukaryota</taxon>
        <taxon>Fungi</taxon>
        <taxon>Dikarya</taxon>
        <taxon>Basidiomycota</taxon>
        <taxon>Agaricomycotina</taxon>
        <taxon>Agaricomycetes</taxon>
        <taxon>Agaricomycetidae</taxon>
        <taxon>Agaricales</taxon>
        <taxon>Pleurotineae</taxon>
        <taxon>Pleurotaceae</taxon>
        <taxon>Pleurotus</taxon>
    </lineage>
</organism>
<dbReference type="InterPro" id="IPR045340">
    <property type="entry name" value="DUF6533"/>
</dbReference>
<dbReference type="Proteomes" id="UP000807025">
    <property type="component" value="Unassembled WGS sequence"/>
</dbReference>
<feature type="transmembrane region" description="Helical" evidence="1">
    <location>
        <begin position="126"/>
        <end position="144"/>
    </location>
</feature>
<feature type="transmembrane region" description="Helical" evidence="1">
    <location>
        <begin position="94"/>
        <end position="114"/>
    </location>
</feature>
<protein>
    <recommendedName>
        <fullName evidence="2">DUF6533 domain-containing protein</fullName>
    </recommendedName>
</protein>
<keyword evidence="4" id="KW-1185">Reference proteome</keyword>
<dbReference type="EMBL" id="MU154564">
    <property type="protein sequence ID" value="KAF9495248.1"/>
    <property type="molecule type" value="Genomic_DNA"/>
</dbReference>
<proteinExistence type="predicted"/>